<dbReference type="EMBL" id="CAJVQB010047191">
    <property type="protein sequence ID" value="CAG8833356.1"/>
    <property type="molecule type" value="Genomic_DNA"/>
</dbReference>
<dbReference type="Gene3D" id="1.10.150.50">
    <property type="entry name" value="Transcription Factor, Ets-1"/>
    <property type="match status" value="1"/>
</dbReference>
<feature type="non-terminal residue" evidence="2">
    <location>
        <position position="1"/>
    </location>
</feature>
<dbReference type="CDD" id="cd09487">
    <property type="entry name" value="SAM_superfamily"/>
    <property type="match status" value="1"/>
</dbReference>
<accession>A0ABN7WIP3</accession>
<evidence type="ECO:0000313" key="2">
    <source>
        <dbReference type="EMBL" id="CAG8833356.1"/>
    </source>
</evidence>
<dbReference type="Pfam" id="PF00536">
    <property type="entry name" value="SAM_1"/>
    <property type="match status" value="1"/>
</dbReference>
<evidence type="ECO:0000313" key="3">
    <source>
        <dbReference type="Proteomes" id="UP000789901"/>
    </source>
</evidence>
<proteinExistence type="predicted"/>
<comment type="caution">
    <text evidence="2">The sequence shown here is derived from an EMBL/GenBank/DDBJ whole genome shotgun (WGS) entry which is preliminary data.</text>
</comment>
<dbReference type="InterPro" id="IPR001660">
    <property type="entry name" value="SAM"/>
</dbReference>
<organism evidence="2 3">
    <name type="scientific">Gigaspora margarita</name>
    <dbReference type="NCBI Taxonomy" id="4874"/>
    <lineage>
        <taxon>Eukaryota</taxon>
        <taxon>Fungi</taxon>
        <taxon>Fungi incertae sedis</taxon>
        <taxon>Mucoromycota</taxon>
        <taxon>Glomeromycotina</taxon>
        <taxon>Glomeromycetes</taxon>
        <taxon>Diversisporales</taxon>
        <taxon>Gigasporaceae</taxon>
        <taxon>Gigaspora</taxon>
    </lineage>
</organism>
<dbReference type="InterPro" id="IPR013761">
    <property type="entry name" value="SAM/pointed_sf"/>
</dbReference>
<dbReference type="Proteomes" id="UP000789901">
    <property type="component" value="Unassembled WGS sequence"/>
</dbReference>
<evidence type="ECO:0000259" key="1">
    <source>
        <dbReference type="PROSITE" id="PS50105"/>
    </source>
</evidence>
<feature type="domain" description="SAM" evidence="1">
    <location>
        <begin position="362"/>
        <end position="418"/>
    </location>
</feature>
<reference evidence="2 3" key="1">
    <citation type="submission" date="2021-06" db="EMBL/GenBank/DDBJ databases">
        <authorList>
            <person name="Kallberg Y."/>
            <person name="Tangrot J."/>
            <person name="Rosling A."/>
        </authorList>
    </citation>
    <scope>NUCLEOTIDE SEQUENCE [LARGE SCALE GENOMIC DNA]</scope>
    <source>
        <strain evidence="2 3">120-4 pot B 10/14</strain>
    </source>
</reference>
<gene>
    <name evidence="2" type="ORF">GMARGA_LOCUS31514</name>
</gene>
<name>A0ABN7WIP3_GIGMA</name>
<keyword evidence="3" id="KW-1185">Reference proteome</keyword>
<sequence length="418" mass="48341">TCYACQKCLSCFKEFSIYPCGCNQQTKPKAINNINEKTIRVYSRKYIPNNLLPNQKEFFKQADNCFGYNSNFTQAFSVCFCSACHSKYERIKKIKSNTTEIEKSELIQHNNNISNASCNLELKFKLFVENEDGNILPGKLIIAKLESFKEFNDFIHQWVENSRTGAMILQDNDDWNEFLKMYKSLIITDKIICVFVTMNKQDFDSRKSNEPKSKVLSISNDKNVDKDEMDKADQITKLRQKWECKICNKICYVDGDRHLELTPYRLQMWAKDIIKKNTTIDIPPVYPIFNITHGRIVRPQFPSQPTNSIDIPPYSMSYAPQSQIIYYPSSVHSASPFGLSVTHSSTPVTHSSTTIHGFFLELEAMSNESGSYTQFEEAFKNEKITLDTIKELSESDLIELGVNKMGWRKKIMKLAREY</sequence>
<dbReference type="SUPFAM" id="SSF47769">
    <property type="entry name" value="SAM/Pointed domain"/>
    <property type="match status" value="1"/>
</dbReference>
<protein>
    <submittedName>
        <fullName evidence="2">2509_t:CDS:1</fullName>
    </submittedName>
</protein>
<dbReference type="PROSITE" id="PS50105">
    <property type="entry name" value="SAM_DOMAIN"/>
    <property type="match status" value="1"/>
</dbReference>